<evidence type="ECO:0000256" key="2">
    <source>
        <dbReference type="ARBA" id="ARBA00023125"/>
    </source>
</evidence>
<dbReference type="InterPro" id="IPR018062">
    <property type="entry name" value="HTH_AraC-typ_CS"/>
</dbReference>
<evidence type="ECO:0000256" key="1">
    <source>
        <dbReference type="ARBA" id="ARBA00023015"/>
    </source>
</evidence>
<organism evidence="6 7">
    <name type="scientific">Agrococcus versicolor</name>
    <dbReference type="NCBI Taxonomy" id="501482"/>
    <lineage>
        <taxon>Bacteria</taxon>
        <taxon>Bacillati</taxon>
        <taxon>Actinomycetota</taxon>
        <taxon>Actinomycetes</taxon>
        <taxon>Micrococcales</taxon>
        <taxon>Microbacteriaceae</taxon>
        <taxon>Agrococcus</taxon>
    </lineage>
</organism>
<evidence type="ECO:0000313" key="6">
    <source>
        <dbReference type="EMBL" id="GAA2171989.1"/>
    </source>
</evidence>
<evidence type="ECO:0000313" key="7">
    <source>
        <dbReference type="Proteomes" id="UP001501599"/>
    </source>
</evidence>
<dbReference type="PANTHER" id="PTHR46796:SF6">
    <property type="entry name" value="ARAC SUBFAMILY"/>
    <property type="match status" value="1"/>
</dbReference>
<dbReference type="Pfam" id="PF14525">
    <property type="entry name" value="AraC_binding_2"/>
    <property type="match status" value="1"/>
</dbReference>
<keyword evidence="1" id="KW-0805">Transcription regulation</keyword>
<dbReference type="Pfam" id="PF12833">
    <property type="entry name" value="HTH_18"/>
    <property type="match status" value="1"/>
</dbReference>
<evidence type="ECO:0000256" key="3">
    <source>
        <dbReference type="ARBA" id="ARBA00023163"/>
    </source>
</evidence>
<keyword evidence="7" id="KW-1185">Reference proteome</keyword>
<proteinExistence type="predicted"/>
<dbReference type="EMBL" id="BAAAQT010000005">
    <property type="protein sequence ID" value="GAA2171989.1"/>
    <property type="molecule type" value="Genomic_DNA"/>
</dbReference>
<evidence type="ECO:0000259" key="5">
    <source>
        <dbReference type="PROSITE" id="PS01124"/>
    </source>
</evidence>
<feature type="domain" description="HTH araC/xylS-type" evidence="5">
    <location>
        <begin position="207"/>
        <end position="308"/>
    </location>
</feature>
<dbReference type="RefSeq" id="WP_344340623.1">
    <property type="nucleotide sequence ID" value="NZ_BAAAQT010000005.1"/>
</dbReference>
<gene>
    <name evidence="6" type="ORF">GCM10009846_08140</name>
</gene>
<name>A0ABP5MFB8_9MICO</name>
<evidence type="ECO:0000256" key="4">
    <source>
        <dbReference type="SAM" id="MobiDB-lite"/>
    </source>
</evidence>
<dbReference type="Proteomes" id="UP001501599">
    <property type="component" value="Unassembled WGS sequence"/>
</dbReference>
<comment type="caution">
    <text evidence="6">The sequence shown here is derived from an EMBL/GenBank/DDBJ whole genome shotgun (WGS) entry which is preliminary data.</text>
</comment>
<dbReference type="InterPro" id="IPR009057">
    <property type="entry name" value="Homeodomain-like_sf"/>
</dbReference>
<dbReference type="SMART" id="SM00342">
    <property type="entry name" value="HTH_ARAC"/>
    <property type="match status" value="1"/>
</dbReference>
<keyword evidence="2" id="KW-0238">DNA-binding</keyword>
<dbReference type="SUPFAM" id="SSF46689">
    <property type="entry name" value="Homeodomain-like"/>
    <property type="match status" value="1"/>
</dbReference>
<accession>A0ABP5MFB8</accession>
<protein>
    <recommendedName>
        <fullName evidence="5">HTH araC/xylS-type domain-containing protein</fullName>
    </recommendedName>
</protein>
<dbReference type="InterPro" id="IPR035418">
    <property type="entry name" value="AraC-bd_2"/>
</dbReference>
<dbReference type="InterPro" id="IPR050204">
    <property type="entry name" value="AraC_XylS_family_regulators"/>
</dbReference>
<dbReference type="PROSITE" id="PS01124">
    <property type="entry name" value="HTH_ARAC_FAMILY_2"/>
    <property type="match status" value="1"/>
</dbReference>
<reference evidence="7" key="1">
    <citation type="journal article" date="2019" name="Int. J. Syst. Evol. Microbiol.">
        <title>The Global Catalogue of Microorganisms (GCM) 10K type strain sequencing project: providing services to taxonomists for standard genome sequencing and annotation.</title>
        <authorList>
            <consortium name="The Broad Institute Genomics Platform"/>
            <consortium name="The Broad Institute Genome Sequencing Center for Infectious Disease"/>
            <person name="Wu L."/>
            <person name="Ma J."/>
        </authorList>
    </citation>
    <scope>NUCLEOTIDE SEQUENCE [LARGE SCALE GENOMIC DNA]</scope>
    <source>
        <strain evidence="7">JCM 16026</strain>
    </source>
</reference>
<sequence>MPQPTTSPRRDQLDIAQWRRLVRRSFVPLDIEPLLVEFRGAISSRVVDEVAVFDIAATPHVVRRTPALIAEGDEPYFKLSLQLEGDARLHQDGRTADIRPGDLAIYDTTRPYELVFEGDNRALVIMFPQRVVDLPAASVAEITAVVFSRESALGRVIIPFLTELGTSIERLQGPDGIRLVHSALDLLVTLLSSRLHVETDPRRRLTQDIRTYVDARLGDTSLTPATIAQAHFISVRHLHAAFSADGVTLAAWIRERRLERIRRDLADPARAGEPLQQVATRWGLPDAAHFSRLFRSRYGETPRDHRRRALADKQSASAS</sequence>
<dbReference type="PANTHER" id="PTHR46796">
    <property type="entry name" value="HTH-TYPE TRANSCRIPTIONAL ACTIVATOR RHAS-RELATED"/>
    <property type="match status" value="1"/>
</dbReference>
<dbReference type="PROSITE" id="PS00041">
    <property type="entry name" value="HTH_ARAC_FAMILY_1"/>
    <property type="match status" value="1"/>
</dbReference>
<dbReference type="InterPro" id="IPR018060">
    <property type="entry name" value="HTH_AraC"/>
</dbReference>
<dbReference type="Gene3D" id="1.10.10.60">
    <property type="entry name" value="Homeodomain-like"/>
    <property type="match status" value="1"/>
</dbReference>
<keyword evidence="3" id="KW-0804">Transcription</keyword>
<feature type="region of interest" description="Disordered" evidence="4">
    <location>
        <begin position="299"/>
        <end position="319"/>
    </location>
</feature>